<evidence type="ECO:0000259" key="2">
    <source>
        <dbReference type="Pfam" id="PF25791"/>
    </source>
</evidence>
<dbReference type="NCBIfam" id="NF033441">
    <property type="entry name" value="BREX_BrxC"/>
    <property type="match status" value="1"/>
</dbReference>
<organism evidence="5 6">
    <name type="scientific">Sporosarcina newyorkensis 2681</name>
    <dbReference type="NCBI Taxonomy" id="1027292"/>
    <lineage>
        <taxon>Bacteria</taxon>
        <taxon>Bacillati</taxon>
        <taxon>Bacillota</taxon>
        <taxon>Bacilli</taxon>
        <taxon>Bacillales</taxon>
        <taxon>Caryophanaceae</taxon>
        <taxon>Sporosarcina</taxon>
    </lineage>
</organism>
<feature type="domain" description="Probable ATP-binding protein BrxC 4th six-stranded beta-sheet" evidence="4">
    <location>
        <begin position="557"/>
        <end position="729"/>
    </location>
</feature>
<dbReference type="AlphaFoldDB" id="F9DV16"/>
<evidence type="ECO:0000259" key="4">
    <source>
        <dbReference type="Pfam" id="PF25796"/>
    </source>
</evidence>
<proteinExistence type="predicted"/>
<dbReference type="InterPro" id="IPR058038">
    <property type="entry name" value="BREX_BrxC_wHTH"/>
</dbReference>
<dbReference type="Pfam" id="PF25791">
    <property type="entry name" value="WHD_BREX_BrxC"/>
    <property type="match status" value="1"/>
</dbReference>
<feature type="domain" description="Probable ATP-binding protein BrxC alpha-helical" evidence="3">
    <location>
        <begin position="871"/>
        <end position="993"/>
    </location>
</feature>
<dbReference type="OrthoDB" id="3201900at2"/>
<feature type="domain" description="Probable ATP-binding protein BrxC winged helix-turn-helix" evidence="2">
    <location>
        <begin position="736"/>
        <end position="864"/>
    </location>
</feature>
<dbReference type="EMBL" id="AFPZ01000081">
    <property type="protein sequence ID" value="EGQ23775.1"/>
    <property type="molecule type" value="Genomic_DNA"/>
</dbReference>
<evidence type="ECO:0008006" key="7">
    <source>
        <dbReference type="Google" id="ProtNLM"/>
    </source>
</evidence>
<reference evidence="5 6" key="1">
    <citation type="submission" date="2011-04" db="EMBL/GenBank/DDBJ databases">
        <authorList>
            <person name="Muzny D."/>
            <person name="Qin X."/>
            <person name="Deng J."/>
            <person name="Jiang H."/>
            <person name="Liu Y."/>
            <person name="Qu J."/>
            <person name="Song X.-Z."/>
            <person name="Zhang L."/>
            <person name="Thornton R."/>
            <person name="Coyle M."/>
            <person name="Francisco L."/>
            <person name="Jackson L."/>
            <person name="Javaid M."/>
            <person name="Korchina V."/>
            <person name="Kovar C."/>
            <person name="Mata R."/>
            <person name="Mathew T."/>
            <person name="Ngo R."/>
            <person name="Nguyen L."/>
            <person name="Nguyen N."/>
            <person name="Okwuonu G."/>
            <person name="Ongeri F."/>
            <person name="Pham C."/>
            <person name="Simmons D."/>
            <person name="Wilczek-Boney K."/>
            <person name="Hale W."/>
            <person name="Jakkamsetti A."/>
            <person name="Pham P."/>
            <person name="Ruth R."/>
            <person name="San Lucas F."/>
            <person name="Warren J."/>
            <person name="Zhang J."/>
            <person name="Zhao Z."/>
            <person name="Zhou C."/>
            <person name="Zhu D."/>
            <person name="Lee S."/>
            <person name="Bess C."/>
            <person name="Blankenburg K."/>
            <person name="Forbes L."/>
            <person name="Fu Q."/>
            <person name="Gubbala S."/>
            <person name="Hirani K."/>
            <person name="Jayaseelan J.C."/>
            <person name="Lara F."/>
            <person name="Munidasa M."/>
            <person name="Palculict T."/>
            <person name="Patil S."/>
            <person name="Pu L.-L."/>
            <person name="Saada N."/>
            <person name="Tang L."/>
            <person name="Weissenberger G."/>
            <person name="Zhu Y."/>
            <person name="Hemphill L."/>
            <person name="Shang Y."/>
            <person name="Youmans B."/>
            <person name="Ayvaz T."/>
            <person name="Ross M."/>
            <person name="Santibanez J."/>
            <person name="Aqrawi P."/>
            <person name="Gross S."/>
            <person name="Joshi V."/>
            <person name="Fowler G."/>
            <person name="Nazareth L."/>
            <person name="Reid J."/>
            <person name="Worley K."/>
            <person name="Petrosino J."/>
            <person name="Highlander S."/>
            <person name="Gibbs R."/>
        </authorList>
    </citation>
    <scope>NUCLEOTIDE SEQUENCE [LARGE SCALE GENOMIC DNA]</scope>
    <source>
        <strain evidence="5 6">2681</strain>
    </source>
</reference>
<name>F9DV16_9BACL</name>
<comment type="caution">
    <text evidence="5">The sequence shown here is derived from an EMBL/GenBank/DDBJ whole genome shotgun (WGS) entry which is preliminary data.</text>
</comment>
<evidence type="ECO:0000313" key="5">
    <source>
        <dbReference type="EMBL" id="EGQ23775.1"/>
    </source>
</evidence>
<dbReference type="Pfam" id="PF25796">
    <property type="entry name" value="BREX_BrxC_4th"/>
    <property type="match status" value="1"/>
</dbReference>
<dbReference type="SUPFAM" id="SSF52540">
    <property type="entry name" value="P-loop containing nucleoside triphosphate hydrolases"/>
    <property type="match status" value="1"/>
</dbReference>
<dbReference type="InterPro" id="IPR027417">
    <property type="entry name" value="P-loop_NTPase"/>
</dbReference>
<gene>
    <name evidence="5" type="ORF">HMPREF9372_2647</name>
</gene>
<sequence length="1190" mass="138140">MLLKEMFLKDIERDIRGVIKVAQTNEADIYQELDEYVVTQELHRHFSKFYENYQKGINGKTDKMGVWISGFFGSGKSHFLKILAYLLENRAVQGKKPVDFFEEKIKDSLVYANMKRTADVDTEVILFNIDSKSSLDNKSKEDAILRVFMKVFYEHRGYYGDIPGVAEMEKYLDKQGVYETFKTEFKALAGESWEDRRNSFYFDADFVIGALVKATNMTEESARNWFENGVNNFEISIEKFAKDVKEYIDSKGPNFHLVFLVDEIGQYIGDSRNLMLNLQTLTEDLGTFAQGKVWIMVTSQESIDSIVKVKGDDFSRIQGRFDTRLSLSSISVDEVIKKRILEKYPHVLNKLRADYPNKSAILKNLISFRESTADLRGYDNDLEFGDVYPFVPYQFKLLQNVFEQVRKHGSSGKHLSEGERSMLSAFKEAGLRYKDAEEGSLIPFYAFYDTIKEFLNPSISRVIEGAKENPALKDDPFNVDLLKVLFMIKYIKELPANIDNIATLMVTRIDEDKLQLKEKIKASLRKLISQTLIQKNGDNYSFLTDDEQDINKEIKDTKIEEEILKRELRSYIFDGLYGDKKFVYSKQYMFPFNQKMDEKNHGSQTASIGVQIFSPLSEHYYKSDQELMMMSSGSGEMIIKLGGNEIYVEEMEEALRIEEHRRKKNIPQLPENLQNILNNKLAEVRDRKRRVQELLEDAVKDAVFFVNGEKMDIKGSTVKEKFNTSLKQLVDNVYTKLGYVKEHLENERELISILASNDQQISFDEQIISNPNELAKREVYEFIDLQEQIGKQMRVKLVYDRFQDKPYGWKQLDIARLVAELLKEQRIRIRYNSEYMEPEKDTNKLLTVFGKTTEADKGIITKRVKVDEALIRTAKRVCKEVFNTTDLADDEDGLVKDIRTLIANQIAEINAYKDRFEGRKYPGMSLLNKGFEYFEQFNNQLDNASFFTKLKDLEDDLADWEEDIVYVKSFFGTNQKEIFDQGLAGLIKFDENKAYLSGKEVEEAMNQLRNIIQDPIPYRKIKDIPELLHALEQQINSVLDEKKANALEKLQADYSELILQAKQYGVSNETKQRVEGYYDGLKANLDQFTDIFKVDATISQSDSFRDRTIKEIQREITEWQRKKAEEQKRNAGTVVETPVKTVVQKQTVKVTDLVTVKTLSTEEDVDLYINTLSNKLKQIIKANKQIEFVE</sequence>
<dbReference type="Proteomes" id="UP000005316">
    <property type="component" value="Unassembled WGS sequence"/>
</dbReference>
<keyword evidence="1" id="KW-0175">Coiled coil</keyword>
<evidence type="ECO:0000256" key="1">
    <source>
        <dbReference type="SAM" id="Coils"/>
    </source>
</evidence>
<feature type="coiled-coil region" evidence="1">
    <location>
        <begin position="674"/>
        <end position="701"/>
    </location>
</feature>
<dbReference type="eggNOG" id="COG1293">
    <property type="taxonomic scope" value="Bacteria"/>
</dbReference>
<protein>
    <recommendedName>
        <fullName evidence="7">BREX system P-loop protein BrxC</fullName>
    </recommendedName>
</protein>
<dbReference type="InterPro" id="IPR058036">
    <property type="entry name" value="BREX_BrxC_4th"/>
</dbReference>
<dbReference type="Pfam" id="PF25792">
    <property type="entry name" value="BREX_BrxC_helical"/>
    <property type="match status" value="1"/>
</dbReference>
<dbReference type="HOGENOM" id="CLU_007924_0_0_9"/>
<accession>F9DV16</accession>
<dbReference type="InterPro" id="IPR058037">
    <property type="entry name" value="BREX_BrxC_helical"/>
</dbReference>
<evidence type="ECO:0000259" key="3">
    <source>
        <dbReference type="Pfam" id="PF25792"/>
    </source>
</evidence>
<dbReference type="InterPro" id="IPR047679">
    <property type="entry name" value="BREX_BrxC"/>
</dbReference>
<evidence type="ECO:0000313" key="6">
    <source>
        <dbReference type="Proteomes" id="UP000005316"/>
    </source>
</evidence>